<comment type="caution">
    <text evidence="2">The sequence shown here is derived from an EMBL/GenBank/DDBJ whole genome shotgun (WGS) entry which is preliminary data.</text>
</comment>
<dbReference type="Proteomes" id="UP001287286">
    <property type="component" value="Unassembled WGS sequence"/>
</dbReference>
<proteinExistence type="predicted"/>
<name>A0ABR0BH97_PURLI</name>
<feature type="region of interest" description="Disordered" evidence="1">
    <location>
        <begin position="92"/>
        <end position="112"/>
    </location>
</feature>
<evidence type="ECO:0000256" key="1">
    <source>
        <dbReference type="SAM" id="MobiDB-lite"/>
    </source>
</evidence>
<feature type="compositionally biased region" description="Basic and acidic residues" evidence="1">
    <location>
        <begin position="286"/>
        <end position="313"/>
    </location>
</feature>
<feature type="region of interest" description="Disordered" evidence="1">
    <location>
        <begin position="284"/>
        <end position="320"/>
    </location>
</feature>
<evidence type="ECO:0000313" key="3">
    <source>
        <dbReference type="Proteomes" id="UP001287286"/>
    </source>
</evidence>
<organism evidence="2 3">
    <name type="scientific">Purpureocillium lilacinum</name>
    <name type="common">Paecilomyces lilacinus</name>
    <dbReference type="NCBI Taxonomy" id="33203"/>
    <lineage>
        <taxon>Eukaryota</taxon>
        <taxon>Fungi</taxon>
        <taxon>Dikarya</taxon>
        <taxon>Ascomycota</taxon>
        <taxon>Pezizomycotina</taxon>
        <taxon>Sordariomycetes</taxon>
        <taxon>Hypocreomycetidae</taxon>
        <taxon>Hypocreales</taxon>
        <taxon>Ophiocordycipitaceae</taxon>
        <taxon>Purpureocillium</taxon>
    </lineage>
</organism>
<sequence length="320" mass="33482">MGSRGAAAPARTAVMDAASAYTVKARRGHVVGLVKACGVSVSDAGTTGAPLSTYYSDARLCPRNYAPSYVERRLHGGTRFALWLCLVGMHGKRPRQGPDVSSSRGSPRSLARLSRGVVPGGGGLFTVPLPAPPGAEGGRGYHGRGHFGHFFIFILGLSPPGGREERGGLVHRGAWCVCVRVCLGSRSAQVGGGLGEMGRPAGGDFLGGRAVDFLPASVPMLERGSGGRRAHYVPRSAKSETVGGSAGFEGGLAWAGLLLDWLDWLDGWRAGRCACVAGTLGFPPGRDSEPEGRVSEQHAGRRRPGWDGRRGTDECDFFDS</sequence>
<protein>
    <submittedName>
        <fullName evidence="2">Uncharacterized protein</fullName>
    </submittedName>
</protein>
<keyword evidence="3" id="KW-1185">Reference proteome</keyword>
<dbReference type="EMBL" id="JAWRVI010000096">
    <property type="protein sequence ID" value="KAK4077604.1"/>
    <property type="molecule type" value="Genomic_DNA"/>
</dbReference>
<evidence type="ECO:0000313" key="2">
    <source>
        <dbReference type="EMBL" id="KAK4077604.1"/>
    </source>
</evidence>
<gene>
    <name evidence="2" type="ORF">Purlil1_12284</name>
</gene>
<reference evidence="2 3" key="1">
    <citation type="journal article" date="2024" name="Microbiol. Resour. Announc.">
        <title>Genome annotations for the ascomycete fungi Trichoderma harzianum, Trichoderma aggressivum, and Purpureocillium lilacinum.</title>
        <authorList>
            <person name="Beijen E.P.W."/>
            <person name="Ohm R.A."/>
        </authorList>
    </citation>
    <scope>NUCLEOTIDE SEQUENCE [LARGE SCALE GENOMIC DNA]</scope>
    <source>
        <strain evidence="2 3">CBS 150709</strain>
    </source>
</reference>
<accession>A0ABR0BH97</accession>